<dbReference type="InterPro" id="IPR019734">
    <property type="entry name" value="TPR_rpt"/>
</dbReference>
<feature type="compositionally biased region" description="Basic and acidic residues" evidence="3">
    <location>
        <begin position="2738"/>
        <end position="2751"/>
    </location>
</feature>
<evidence type="ECO:0000256" key="2">
    <source>
        <dbReference type="PROSITE-ProRule" id="PRU00339"/>
    </source>
</evidence>
<name>A0A5B8N0D4_9CHLO</name>
<feature type="region of interest" description="Disordered" evidence="3">
    <location>
        <begin position="1101"/>
        <end position="1126"/>
    </location>
</feature>
<evidence type="ECO:0000259" key="4">
    <source>
        <dbReference type="PROSITE" id="PS50290"/>
    </source>
</evidence>
<dbReference type="GO" id="GO:0035267">
    <property type="term" value="C:NuA4 histone acetyltransferase complex"/>
    <property type="evidence" value="ECO:0007669"/>
    <property type="project" value="TreeGrafter"/>
</dbReference>
<dbReference type="GO" id="GO:0006281">
    <property type="term" value="P:DNA repair"/>
    <property type="evidence" value="ECO:0007669"/>
    <property type="project" value="TreeGrafter"/>
</dbReference>
<dbReference type="InterPro" id="IPR036940">
    <property type="entry name" value="PI3/4_kinase_cat_sf"/>
</dbReference>
<feature type="compositionally biased region" description="Low complexity" evidence="3">
    <location>
        <begin position="3587"/>
        <end position="3602"/>
    </location>
</feature>
<proteinExistence type="inferred from homology"/>
<dbReference type="SMART" id="SM00146">
    <property type="entry name" value="PI3Kc"/>
    <property type="match status" value="1"/>
</dbReference>
<dbReference type="InterPro" id="IPR011990">
    <property type="entry name" value="TPR-like_helical_dom_sf"/>
</dbReference>
<reference evidence="7 8" key="1">
    <citation type="submission" date="2018-07" db="EMBL/GenBank/DDBJ databases">
        <title>The complete nuclear genome of the prasinophyte Chloropicon primus (CCMP1205).</title>
        <authorList>
            <person name="Pombert J.-F."/>
            <person name="Otis C."/>
            <person name="Turmel M."/>
            <person name="Lemieux C."/>
        </authorList>
    </citation>
    <scope>NUCLEOTIDE SEQUENCE [LARGE SCALE GENOMIC DNA]</scope>
    <source>
        <strain evidence="7 8">CCMP1205</strain>
    </source>
</reference>
<dbReference type="Proteomes" id="UP000316726">
    <property type="component" value="Chromosome 17"/>
</dbReference>
<dbReference type="Gene3D" id="1.25.40.10">
    <property type="entry name" value="Tetratricopeptide repeat domain"/>
    <property type="match status" value="1"/>
</dbReference>
<feature type="region of interest" description="Disordered" evidence="3">
    <location>
        <begin position="171"/>
        <end position="376"/>
    </location>
</feature>
<dbReference type="InterPro" id="IPR014009">
    <property type="entry name" value="PIK_FAT"/>
</dbReference>
<feature type="compositionally biased region" description="Low complexity" evidence="3">
    <location>
        <begin position="1736"/>
        <end position="1756"/>
    </location>
</feature>
<feature type="compositionally biased region" description="Basic and acidic residues" evidence="3">
    <location>
        <begin position="343"/>
        <end position="355"/>
    </location>
</feature>
<feature type="compositionally biased region" description="Low complexity" evidence="3">
    <location>
        <begin position="2217"/>
        <end position="2226"/>
    </location>
</feature>
<evidence type="ECO:0000256" key="1">
    <source>
        <dbReference type="ARBA" id="ARBA00007234"/>
    </source>
</evidence>
<dbReference type="PROSITE" id="PS51189">
    <property type="entry name" value="FAT"/>
    <property type="match status" value="1"/>
</dbReference>
<keyword evidence="2" id="KW-0802">TPR repeat</keyword>
<dbReference type="SUPFAM" id="SSF48452">
    <property type="entry name" value="TPR-like"/>
    <property type="match status" value="1"/>
</dbReference>
<feature type="compositionally biased region" description="Basic and acidic residues" evidence="3">
    <location>
        <begin position="2179"/>
        <end position="2216"/>
    </location>
</feature>
<sequence length="4163" mass="467566">MVHSLILLSKFQEHAKDFINPESSLDTLIQLATEVRDCIEIAHTSEYKKFLHFYFPAFEHVLRQRTKPQFTANKENKLRNSVVEILHRLPQNQTLKDHVEKLLLLCTDVLKNDNELNALVALRVIFDVHKNFRPQLEDKLKAFFEYVVEKYKQFPDTVKYVFSGVAGSEAGALPGSAKDPSSAGTSEGGAGTAPASGQQAMDTSEVPEGKKPDSGDKKEGAEADASADPKAGKDSSTPAKEGETSDKGDTKAAKGKGKQAEASGANDKKDADAETGKGSSAKAKSVGKAATRSKSKEAEAGNKGKAKDEDAQEGNKDKDDMEVDEPGKKDDGKAKQGAGAKGSDSDSKPAAKSDKEDEGQGVEGIEKPAGDVRGSSGLILPSTHSFKVLTECPLIVMFLFHSYPTHINKNVTRLLPFMLEAIAAQPPGSLDESQMAKYADMKAAQVKTVSFLTYLVRSFATYCNPHKEKIAKCVVVLLTKQPDTVSVRKELLVATRQFFATDFRTPFFPYLDKLMEENLLIGDPQGQNEALRPLAYGLLAELIHHMRMQLNIKQLHRIIFVFSRILHDSSLTYSVHVTCVRLLLNLVESIYHQRNDPANARDGRMLLGRILDTFTDKFGSLKTKAGNFDIKLLEEMKKDTSNPKAIKAYGEKRKARYEYIQLLRTLIMGMKALLWSMTNYAQMRKQKSHTIHPVSPLSEYEVVSVAKLVANGFSSLCVLRQTEIGSVSDHFASMCQVMDPKNMTEVFARHISTLFEKALEYPPLIHVLAQLLLNSETHAPFADVLSAYFIGTKLDAIGDTKSAEGRLVSRLLKHLLSCLGKYHSCEFYMKNRLIPLVQGCLDRAVKTVDCTPYIEILNLLFHSLAGGKLDKLYQEFLFVLQPTINAILMILQGPSGRTHRKQIVELCLTLPVRLQNLLPYLSKLMNPILIALKGQDELVNMGLRTLEFWVDSLNPEFLEQEMASIEVELMETLWSHLKPPPYPFGARTLQLLGKLGGRNRRFLSKPMPLEFKSNPEYGLRVILSFKPQTRFLIPLDKCIQMATNVVKSSNNKHYRASPYYIEQAADFLQSCFISLLDLKNAKEVSRDTLIQVLVGKEHVEQKEDEAAPTGDQVAKAGTQEKSQPLAPKTKLQFGAEQKQFITLVASVIITSHRKDSPKASKTGLDPFVVHMCDHFMIMLLAQKELKVANNDQFRKLDPSLFFDAVVATICDQEADYSEVGLKIVNHILDTIESVKSEPKVLPVKEKVETRSVEIIEIFMSKLIHHCFKLPSLDHPNLMNAISIVYNKIPSQKKIEHIPAIMKALFFVLRNLPCHSLHDCKEVKYWIKKYLSEELKNAQVEEGAKDAAMKQIIESTVNEALNANAGRIANECATEILQICSDMLQKSVSAILEPVSKKLLVSILHKPLNSRKLEVQIQALSIATYCINLGPQIIASLTPELMRLVVEAMNICNADHAHLPQIKSSEKCNVSYADLKAASIKFLWAALTLRQLEAAGQTNLKGKIIPLMFKLLAYPNEKVVSAALDGLSQMVKSSGIPKELLQQSLRPILLHLQRHSHLTIPLLKGIAKLLELLAHHFNTTLGEKLVNHLKKWLEPEKLASSRHDYEETKLAAAIIELFHLLPSQASKFLESTPERPGLVVLTIQLEAHMGIGAPALDTISPYRRPLTKYLNRYADTAIEYFLVRMSNPSYFVRFIDIICSEEGVPLRDKLASSSDKIIKYCFSKVPEKPKAQASDSKGNGKAATPTTGAAGASTPAKEGQKNPPNAPFEGVKLVSVLSELKPDWIVTCTDLIEVLKERWNSPERKARIDVEEKLPPMQVKESKWLAKCFISYIRVKRLESIDLLISLLTSFTTKTRVDFTFLRSFFSKEIVETFSVEEKKTLLEKFFSFFKSKGEPAEFFAGLEVLVFPIFEKECKDETKTVMDENLMSCIIKDYLGTVDNMDSSRSEQHRIAMLKLATSLIKHNSKELVAHRKELIKFGWNHLKREDSTSKCYAFVNVCYFLNAYQAPEKIILQVFVALLRTWQVEARPFINEALDILMPALPHRLQEGNEHQKVPIWNRYVKKILIEEGHIITHTIHLWHLIVRHDEMFYQNRAQFVPQMINSLPKLGLLPNSSLENRNLALDLAKLILKWEEDSMSQESGQGGSDGVKGDQGAPSSDAGKAETDSKKRNKPDQSSGENKEKASKSKSEKAEDMDVDSKEGKEPAAKQMKLDDTSAKATAKKPSAGQAVKESDGATGQGQKTGKQEFRLTAAMREMLVNFIIRFSFLCGESTEARVSLYHPTMKALTRSLKIWPNVTVKIHYLHRLLQSNLQRHQDPTSALVAGLEVLRKVADSQYEDFLKQNSNLIIMIMELTFNSKMLSISVNFVYIIKKMFTKYYPVQPENTDVQKLFDHLSDLITKHLSACEKSIHGDNLGNGHPGCVAVALMILYELSNDFPQFVENFTGQLMKVFKKHVQECSTEHSASKHKKVPARSQPQMKGGDVAKPSDNMCIILKILGVEKIANSETKKMLSQTIMSLMTLKGHADEMYMELTRTVCKWVSLPEGHRNEVTARETVSFLQKLAALERNGNISVRRSAEWQEIYLKTLHGLCTNSGDTDKAKELRRDAFNKVEAYCLIGLRARSISWRHAFFDVHCKTIGKTPYDCLQYIFHTQDWEALSNTFWLNICVNLLLNIVDGKPSPNLAPNSSQLHSLLPQVEEEVAPRAAEAQKSLLPGKAAEGDKAAGGKGLASPMKVDSAQDKGGDSDKVAVKAEPGQDGSGAQASEGAADVKEAEKSEGGAEKPPEAQAEKDAGVEVKAEKDKGGDAKAGDKGDAMEVDVPENDQPKDQKQETGKAEGDAEASKDGQGKNGQEKAMEVEAVPVKAEGVAKADAGASQAGPLAATTKVPSENKSEGNVATSQANASASQAEGALNLTKERKATLLEIDAKSAEISDLFERHAAFISTVSKVRMKDLIFPLQELAYNDPNLSYHLWVLLFPIVWATLADVEKKQLARPTGPIVALLSKDYHIVQAPSRPNVIQALLEAFIVSQPLPKLPMELIKYLGKTYNAWHVAIKLLESYLPRVEDKDRCLDALAELYQALNEEDIYLGLWKHRCLTEETRIGLSYVQHGKHTQAQEVFLQAMAKVRSGAISKLPKREIVLWEHQWISCAKELNQWQQLSEFAQKVDHYSLLVDCLWKVSDWHTLKDRVLYRVQMEDTPKVMMVQGYLHLHEGQVIEGDQCINHGIQRALHKWWQLPQNSATSHLPLLSLFQQLVELQESTRVLLELGMVQQQQQHHSYSELKDILETWRLRTPNFWDSLGQWHDLFQWRNHIHNIVISAFKTFQDQPHHMHQIGYRDKAWSINKLASIARKQNLHSLSLDVLKTLYGYYQMEVQEAFVKIREQVLACLNIPGELVSALNLINTTNLEFFPQQHKAEMFRLKATIYQKLNNSEQAHSNFSTSLSIDPGLAEGWYSWGSYCEVVYEAHGNITYLEYAASCYLQAIKIDTKLAKKLMSKFLLWLSFDNTSGGDIVGRVFDKYGEGVPSSVWLPYVSQLICSLQRPEAARAKALLFQLVQSFPQSVYYSLRTFLLDRREGSPLSKNQYSRSQQGDSSGQKQKQSPAAHEWGFGHIPTVAEAFAAGKQVMEVLRSEWALMIHELETFIHEIGTKFVPTPEERLLAVVHALLQRCYKYSSAPLTAEIPQMLKRELTQICRACFSSETVTKHEVFVKEYKDDFWRDLNPDVEGSTFPKSLGELTKCLKEWKTRLETSIAKKGCNVLKLEKESTALQHMVFENIEIPGYRQSRQISTQEEPVYVEGVLSDIEIVQRYGSSHRRITLLGSNGEKFTFLIQSGLGPSSSCDERVMSLLNAFNSVLEGNSETRRRATKFFTPAIISLWPQITLVEDHESFVSFMEVYEWFCSRFGREPDAPIMRFKELVSSALASSQEPLTSQVMLEVRYRAFNEICNQIVANSIFAQYMYKVLPTCSHLWEFRKRFATQLGLSSVISHALQVGGRSPNKIIFSRSSGAIFNSDFYPLFDSNGNVECSEPVPFRITRNIQVLLTPFCLEGIFVTTIASCAQAINSEVSLILPQLSIFFRDELLNWSWRRLRSPGPNPMDLKTMVKSNVGHTMNRFMNCSPQEVHVKNGVSSQHLQKGAYDLVEQAVNPENLCRMEGTWMPWF</sequence>
<dbReference type="Pfam" id="PF02260">
    <property type="entry name" value="FATC"/>
    <property type="match status" value="1"/>
</dbReference>
<evidence type="ECO:0000313" key="8">
    <source>
        <dbReference type="Proteomes" id="UP000316726"/>
    </source>
</evidence>
<dbReference type="InterPro" id="IPR003151">
    <property type="entry name" value="PIK-rel_kinase_FAT"/>
</dbReference>
<dbReference type="Gene3D" id="1.10.1070.11">
    <property type="entry name" value="Phosphatidylinositol 3-/4-kinase, catalytic domain"/>
    <property type="match status" value="1"/>
</dbReference>
<dbReference type="InterPro" id="IPR011989">
    <property type="entry name" value="ARM-like"/>
</dbReference>
<comment type="similarity">
    <text evidence="1">Belongs to the PI3/PI4-kinase family. TRA1 subfamily.</text>
</comment>
<feature type="domain" description="FAT" evidence="5">
    <location>
        <begin position="3040"/>
        <end position="3574"/>
    </location>
</feature>
<dbReference type="PROSITE" id="PS51190">
    <property type="entry name" value="FATC"/>
    <property type="match status" value="1"/>
</dbReference>
<dbReference type="GO" id="GO:0005634">
    <property type="term" value="C:nucleus"/>
    <property type="evidence" value="ECO:0007669"/>
    <property type="project" value="TreeGrafter"/>
</dbReference>
<dbReference type="GO" id="GO:0000124">
    <property type="term" value="C:SAGA complex"/>
    <property type="evidence" value="ECO:0007669"/>
    <property type="project" value="TreeGrafter"/>
</dbReference>
<dbReference type="PROSITE" id="PS50290">
    <property type="entry name" value="PI3_4_KINASE_3"/>
    <property type="match status" value="1"/>
</dbReference>
<dbReference type="PROSITE" id="PS50005">
    <property type="entry name" value="TPR"/>
    <property type="match status" value="1"/>
</dbReference>
<dbReference type="SMART" id="SM01343">
    <property type="entry name" value="FATC"/>
    <property type="match status" value="1"/>
</dbReference>
<dbReference type="GO" id="GO:0004672">
    <property type="term" value="F:protein kinase activity"/>
    <property type="evidence" value="ECO:0007669"/>
    <property type="project" value="UniProtKB-ARBA"/>
</dbReference>
<dbReference type="Pfam" id="PF00454">
    <property type="entry name" value="PI3_PI4_kinase"/>
    <property type="match status" value="1"/>
</dbReference>
<dbReference type="EMBL" id="CP031050">
    <property type="protein sequence ID" value="QDZ25462.1"/>
    <property type="molecule type" value="Genomic_DNA"/>
</dbReference>
<dbReference type="Pfam" id="PF20175">
    <property type="entry name" value="Tra1_central"/>
    <property type="match status" value="2"/>
</dbReference>
<feature type="compositionally biased region" description="Basic and acidic residues" evidence="3">
    <location>
        <begin position="294"/>
        <end position="334"/>
    </location>
</feature>
<accession>A0A5B8N0D4</accession>
<feature type="region of interest" description="Disordered" evidence="3">
    <location>
        <begin position="2871"/>
        <end position="2911"/>
    </location>
</feature>
<feature type="compositionally biased region" description="Basic and acidic residues" evidence="3">
    <location>
        <begin position="2769"/>
        <end position="2815"/>
    </location>
</feature>
<dbReference type="InterPro" id="IPR000403">
    <property type="entry name" value="PI3/4_kinase_cat_dom"/>
</dbReference>
<organism evidence="7 8">
    <name type="scientific">Chloropicon primus</name>
    <dbReference type="NCBI Taxonomy" id="1764295"/>
    <lineage>
        <taxon>Eukaryota</taxon>
        <taxon>Viridiplantae</taxon>
        <taxon>Chlorophyta</taxon>
        <taxon>Chloropicophyceae</taxon>
        <taxon>Chloropicales</taxon>
        <taxon>Chloropicaceae</taxon>
        <taxon>Chloropicon</taxon>
    </lineage>
</organism>
<evidence type="ECO:0000259" key="6">
    <source>
        <dbReference type="PROSITE" id="PS51190"/>
    </source>
</evidence>
<feature type="compositionally biased region" description="Low complexity" evidence="3">
    <location>
        <begin position="2898"/>
        <end position="2911"/>
    </location>
</feature>
<feature type="repeat" description="TPR" evidence="2">
    <location>
        <begin position="3417"/>
        <end position="3450"/>
    </location>
</feature>
<dbReference type="GO" id="GO:0006355">
    <property type="term" value="P:regulation of DNA-templated transcription"/>
    <property type="evidence" value="ECO:0007669"/>
    <property type="project" value="TreeGrafter"/>
</dbReference>
<feature type="domain" description="PI3K/PI4K catalytic" evidence="4">
    <location>
        <begin position="3802"/>
        <end position="4134"/>
    </location>
</feature>
<feature type="region of interest" description="Disordered" evidence="3">
    <location>
        <begin position="1728"/>
        <end position="1764"/>
    </location>
</feature>
<evidence type="ECO:0000313" key="7">
    <source>
        <dbReference type="EMBL" id="QDZ25462.1"/>
    </source>
</evidence>
<dbReference type="PANTHER" id="PTHR11139">
    <property type="entry name" value="ATAXIA TELANGIECTASIA MUTATED ATM -RELATED"/>
    <property type="match status" value="1"/>
</dbReference>
<dbReference type="SUPFAM" id="SSF56112">
    <property type="entry name" value="Protein kinase-like (PK-like)"/>
    <property type="match status" value="1"/>
</dbReference>
<gene>
    <name evidence="7" type="ORF">A3770_17p79800</name>
</gene>
<dbReference type="InterPro" id="IPR046807">
    <property type="entry name" value="Tra1_central"/>
</dbReference>
<dbReference type="Gene3D" id="1.25.10.10">
    <property type="entry name" value="Leucine-rich Repeat Variant"/>
    <property type="match status" value="1"/>
</dbReference>
<keyword evidence="8" id="KW-1185">Reference proteome</keyword>
<dbReference type="PANTHER" id="PTHR11139:SF1">
    <property type="entry name" value="TRANSFORMATION_TRANSCRIPTION DOMAIN-ASSOCIATED PROTEIN"/>
    <property type="match status" value="1"/>
</dbReference>
<feature type="region of interest" description="Disordered" evidence="3">
    <location>
        <begin position="3581"/>
        <end position="3603"/>
    </location>
</feature>
<dbReference type="InterPro" id="IPR003152">
    <property type="entry name" value="FATC_dom"/>
</dbReference>
<dbReference type="OrthoDB" id="5570127at2759"/>
<feature type="compositionally biased region" description="Low complexity" evidence="3">
    <location>
        <begin position="276"/>
        <end position="290"/>
    </location>
</feature>
<dbReference type="Pfam" id="PF20206">
    <property type="entry name" value="Tra1_ring"/>
    <property type="match status" value="2"/>
</dbReference>
<dbReference type="Pfam" id="PF02259">
    <property type="entry name" value="FAT"/>
    <property type="match status" value="1"/>
</dbReference>
<dbReference type="InterPro" id="IPR046805">
    <property type="entry name" value="Tra1_ring"/>
</dbReference>
<feature type="region of interest" description="Disordered" evidence="3">
    <location>
        <begin position="2136"/>
        <end position="2244"/>
    </location>
</feature>
<dbReference type="InterPro" id="IPR016024">
    <property type="entry name" value="ARM-type_fold"/>
</dbReference>
<protein>
    <submittedName>
        <fullName evidence="7">Uncharacterized protein</fullName>
    </submittedName>
</protein>
<evidence type="ECO:0000256" key="3">
    <source>
        <dbReference type="SAM" id="MobiDB-lite"/>
    </source>
</evidence>
<feature type="compositionally biased region" description="Polar residues" evidence="3">
    <location>
        <begin position="2886"/>
        <end position="2897"/>
    </location>
</feature>
<feature type="compositionally biased region" description="Basic and acidic residues" evidence="3">
    <location>
        <begin position="207"/>
        <end position="221"/>
    </location>
</feature>
<feature type="region of interest" description="Disordered" evidence="3">
    <location>
        <begin position="2463"/>
        <end position="2483"/>
    </location>
</feature>
<evidence type="ECO:0000259" key="5">
    <source>
        <dbReference type="PROSITE" id="PS51189"/>
    </source>
</evidence>
<feature type="compositionally biased region" description="Basic and acidic residues" evidence="3">
    <location>
        <begin position="240"/>
        <end position="252"/>
    </location>
</feature>
<dbReference type="CDD" id="cd05163">
    <property type="entry name" value="PIKK_TRRAP"/>
    <property type="match status" value="1"/>
</dbReference>
<feature type="region of interest" description="Disordered" evidence="3">
    <location>
        <begin position="2705"/>
        <end position="2855"/>
    </location>
</feature>
<feature type="domain" description="FATC" evidence="6">
    <location>
        <begin position="4127"/>
        <end position="4163"/>
    </location>
</feature>
<dbReference type="InterPro" id="IPR011009">
    <property type="entry name" value="Kinase-like_dom_sf"/>
</dbReference>
<feature type="compositionally biased region" description="Basic and acidic residues" evidence="3">
    <location>
        <begin position="266"/>
        <end position="275"/>
    </location>
</feature>
<feature type="compositionally biased region" description="Basic and acidic residues" evidence="3">
    <location>
        <begin position="2824"/>
        <end position="2855"/>
    </location>
</feature>
<dbReference type="InterPro" id="IPR050517">
    <property type="entry name" value="DDR_Repair_Kinase"/>
</dbReference>
<dbReference type="SUPFAM" id="SSF48371">
    <property type="entry name" value="ARM repeat"/>
    <property type="match status" value="2"/>
</dbReference>
<dbReference type="STRING" id="1764295.A0A5B8N0D4"/>